<evidence type="ECO:0000313" key="2">
    <source>
        <dbReference type="Proteomes" id="UP000838748"/>
    </source>
</evidence>
<evidence type="ECO:0008006" key="3">
    <source>
        <dbReference type="Google" id="ProtNLM"/>
    </source>
</evidence>
<organism evidence="1 2">
    <name type="scientific">Vibrio marisflavi CECT 7928</name>
    <dbReference type="NCBI Taxonomy" id="634439"/>
    <lineage>
        <taxon>Bacteria</taxon>
        <taxon>Pseudomonadati</taxon>
        <taxon>Pseudomonadota</taxon>
        <taxon>Gammaproteobacteria</taxon>
        <taxon>Vibrionales</taxon>
        <taxon>Vibrionaceae</taxon>
        <taxon>Vibrio</taxon>
    </lineage>
</organism>
<gene>
    <name evidence="1" type="ORF">VMF7928_02780</name>
</gene>
<proteinExistence type="predicted"/>
<dbReference type="RefSeq" id="WP_237362318.1">
    <property type="nucleotide sequence ID" value="NZ_CAKLDM010000002.1"/>
</dbReference>
<reference evidence="1" key="1">
    <citation type="submission" date="2021-11" db="EMBL/GenBank/DDBJ databases">
        <authorList>
            <person name="Rodrigo-Torres L."/>
            <person name="Arahal R. D."/>
            <person name="Lucena T."/>
        </authorList>
    </citation>
    <scope>NUCLEOTIDE SEQUENCE</scope>
    <source>
        <strain evidence="1">CECT 7928</strain>
    </source>
</reference>
<evidence type="ECO:0000313" key="1">
    <source>
        <dbReference type="EMBL" id="CAH0540335.1"/>
    </source>
</evidence>
<sequence>MINWKVLLIAPLVALAGCTEKVSEREGSSVDIYPVTYSIALDKPAKSSKSKMLNEFIAEHETQLLHYGAEIQWFTKSGKSWANTVRKTLLLKGVPTNLIEVTKGARADDRFDLMLLTTTYKSQVPFCDYADVYDSSKEKVIDGCYPESNRWISMVNPQKMLTNLPDTNVSETKAKAVVEE</sequence>
<comment type="caution">
    <text evidence="1">The sequence shown here is derived from an EMBL/GenBank/DDBJ whole genome shotgun (WGS) entry which is preliminary data.</text>
</comment>
<dbReference type="EMBL" id="CAKLDM010000002">
    <property type="protein sequence ID" value="CAH0540335.1"/>
    <property type="molecule type" value="Genomic_DNA"/>
</dbReference>
<name>A0ABN8E4L3_9VIBR</name>
<protein>
    <recommendedName>
        <fullName evidence="3">Lipoprotein</fullName>
    </recommendedName>
</protein>
<dbReference type="PROSITE" id="PS51257">
    <property type="entry name" value="PROKAR_LIPOPROTEIN"/>
    <property type="match status" value="1"/>
</dbReference>
<accession>A0ABN8E4L3</accession>
<keyword evidence="2" id="KW-1185">Reference proteome</keyword>
<dbReference type="Proteomes" id="UP000838748">
    <property type="component" value="Unassembled WGS sequence"/>
</dbReference>